<proteinExistence type="predicted"/>
<keyword evidence="1" id="KW-0812">Transmembrane</keyword>
<accession>A0A481Z8W9</accession>
<name>A0A481Z8W9_9VIRU</name>
<keyword evidence="1" id="KW-1133">Transmembrane helix</keyword>
<reference evidence="2" key="1">
    <citation type="journal article" date="2019" name="MBio">
        <title>Virus Genomes from Deep Sea Sediments Expand the Ocean Megavirome and Support Independent Origins of Viral Gigantism.</title>
        <authorList>
            <person name="Backstrom D."/>
            <person name="Yutin N."/>
            <person name="Jorgensen S.L."/>
            <person name="Dharamshi J."/>
            <person name="Homa F."/>
            <person name="Zaremba-Niedwiedzka K."/>
            <person name="Spang A."/>
            <person name="Wolf Y.I."/>
            <person name="Koonin E.V."/>
            <person name="Ettema T.J."/>
        </authorList>
    </citation>
    <scope>NUCLEOTIDE SEQUENCE</scope>
</reference>
<evidence type="ECO:0000313" key="2">
    <source>
        <dbReference type="EMBL" id="QBK91935.1"/>
    </source>
</evidence>
<keyword evidence="1" id="KW-0472">Membrane</keyword>
<gene>
    <name evidence="2" type="ORF">LCPAC304_02770</name>
</gene>
<evidence type="ECO:0000256" key="1">
    <source>
        <dbReference type="SAM" id="Phobius"/>
    </source>
</evidence>
<organism evidence="2">
    <name type="scientific">Pithovirus LCPAC304</name>
    <dbReference type="NCBI Taxonomy" id="2506594"/>
    <lineage>
        <taxon>Viruses</taxon>
        <taxon>Pithoviruses</taxon>
    </lineage>
</organism>
<dbReference type="EMBL" id="MK500566">
    <property type="protein sequence ID" value="QBK91935.1"/>
    <property type="molecule type" value="Genomic_DNA"/>
</dbReference>
<feature type="transmembrane region" description="Helical" evidence="1">
    <location>
        <begin position="299"/>
        <end position="322"/>
    </location>
</feature>
<sequence>MSEVVEAGFVKIVSTQERIGMYRVGSNCSALKRRTRATTLQCDSGDVVIDNGECPDGSTFLICGQVTPGLCPTIGDEKGTVVSVEVTEDTQTSVTCAYSKNVLTSETAVDDYIVAFGFDEDFPLILEGACFLTTENCPIDPLTRKKMPLCSRYVSPDSSGLVCRQQALLPSNQARFKSLMEQYCRTETTPDCRCIDRTNTLVYDALRSGSASEDGCWWKSCANSTDFLVPPDIVLGTDPQRCPDVLKKVATKINNNVDAIECCQLQQNVIYAPDGTTKLPVNCFFTDAVLLQESWSRQYGWWILILVVAFIVVLGIASVWASHAYHTERYVME</sequence>
<protein>
    <submittedName>
        <fullName evidence="2">Entry-fusion-complex G9/A16</fullName>
    </submittedName>
</protein>